<name>A0ACB7P0D3_9PEZI</name>
<organism evidence="1 2">
    <name type="scientific">Chaetomium tenue</name>
    <dbReference type="NCBI Taxonomy" id="1854479"/>
    <lineage>
        <taxon>Eukaryota</taxon>
        <taxon>Fungi</taxon>
        <taxon>Dikarya</taxon>
        <taxon>Ascomycota</taxon>
        <taxon>Pezizomycotina</taxon>
        <taxon>Sordariomycetes</taxon>
        <taxon>Sordariomycetidae</taxon>
        <taxon>Sordariales</taxon>
        <taxon>Chaetomiaceae</taxon>
        <taxon>Chaetomium</taxon>
    </lineage>
</organism>
<keyword evidence="2" id="KW-1185">Reference proteome</keyword>
<dbReference type="Proteomes" id="UP000724584">
    <property type="component" value="Unassembled WGS sequence"/>
</dbReference>
<gene>
    <name evidence="1" type="ORF">F5144DRAFT_582107</name>
</gene>
<evidence type="ECO:0000313" key="2">
    <source>
        <dbReference type="Proteomes" id="UP000724584"/>
    </source>
</evidence>
<protein>
    <submittedName>
        <fullName evidence="1">Kinase-like domain-containing protein</fullName>
    </submittedName>
</protein>
<sequence>MSRLALTFTSIFLITKITILFLTMWWDANSIEQTVTKQFVKGRLKPQEAKRLDQIPSFGEELTDRTYWEFIDSKCKKLFLWLDDVGLPEQIFEFIDDSFDDDDLPFSLEQVQERELIPTKNERMETRFYGRQYKYLLRHLDKASHIDYGDPELVPLYIEAKQIAGQGRHVDKVTLPNQPGAVFCRAQIRLGTDHVDRGEFMSGINGIKGLQNEHMLSYWASYTHQGYGYILFTPTPEFSLKSLLTTMPSSLKKLDKNVRPQVVMNWIFCLADTVCSFHGQDRSHGNIRPSTVLFSKNNFVFLSGFTQLHINTLSDTAEGRSSDREAYDYGAPEEVNPAHLSTVSPGQSAGGSSHQVAEPNPKAADVFSLGCIILELLSFLLGKKGRAFAAHRAAKHRAAGRGSPLPDSSFHGNIGQVEIWMDQLAKDAAEKENDDPVFKGVRPILEVVVKMLSTNPSDRPTADHVREKIRQIVVEECGMPEPHCLRPGNSWDFGVDRRLSSISTLSSGSGSQHDSDRRRSTGSAGSPIAKAFNAILRGGSGEEVASRARNGSQSSYDSAQQALKHLEGASFFREFG</sequence>
<evidence type="ECO:0000313" key="1">
    <source>
        <dbReference type="EMBL" id="KAH6623005.1"/>
    </source>
</evidence>
<dbReference type="EMBL" id="JAGIZQ010000006">
    <property type="protein sequence ID" value="KAH6623005.1"/>
    <property type="molecule type" value="Genomic_DNA"/>
</dbReference>
<accession>A0ACB7P0D3</accession>
<reference evidence="1 2" key="1">
    <citation type="journal article" date="2021" name="Nat. Commun.">
        <title>Genetic determinants of endophytism in the Arabidopsis root mycobiome.</title>
        <authorList>
            <person name="Mesny F."/>
            <person name="Miyauchi S."/>
            <person name="Thiergart T."/>
            <person name="Pickel B."/>
            <person name="Atanasova L."/>
            <person name="Karlsson M."/>
            <person name="Huettel B."/>
            <person name="Barry K.W."/>
            <person name="Haridas S."/>
            <person name="Chen C."/>
            <person name="Bauer D."/>
            <person name="Andreopoulos W."/>
            <person name="Pangilinan J."/>
            <person name="LaButti K."/>
            <person name="Riley R."/>
            <person name="Lipzen A."/>
            <person name="Clum A."/>
            <person name="Drula E."/>
            <person name="Henrissat B."/>
            <person name="Kohler A."/>
            <person name="Grigoriev I.V."/>
            <person name="Martin F.M."/>
            <person name="Hacquard S."/>
        </authorList>
    </citation>
    <scope>NUCLEOTIDE SEQUENCE [LARGE SCALE GENOMIC DNA]</scope>
    <source>
        <strain evidence="1 2">MPI-SDFR-AT-0079</strain>
    </source>
</reference>
<proteinExistence type="predicted"/>
<comment type="caution">
    <text evidence="1">The sequence shown here is derived from an EMBL/GenBank/DDBJ whole genome shotgun (WGS) entry which is preliminary data.</text>
</comment>